<proteinExistence type="predicted"/>
<dbReference type="RefSeq" id="WP_171645677.1">
    <property type="nucleotide sequence ID" value="NZ_WHOA01000162.1"/>
</dbReference>
<evidence type="ECO:0000313" key="2">
    <source>
        <dbReference type="Proteomes" id="UP000616779"/>
    </source>
</evidence>
<evidence type="ECO:0008006" key="3">
    <source>
        <dbReference type="Google" id="ProtNLM"/>
    </source>
</evidence>
<accession>A0ABX1Y2Z7</accession>
<gene>
    <name evidence="1" type="ORF">GC098_23215</name>
</gene>
<name>A0ABX1Y2Z7_9BACL</name>
<sequence length="283" mass="33201">MKDLTYPIIRFSLSSLKDWRNEAFITELLQSINKFGRDFIPQNYDRFQPLKRKYNPEDISEVVDLFMNRETLACIQDSSIPSIDGSLLMEKRRGHKISYNISLRKSNIVGFNSFSMRIDINFLLKSQTNFRTALELFKEIISITEPIRGIIVNENIPGAFGEAENLRVIHPELHWINLFGKPYIELFGRDKLLSAPCYHVEELNKDVIALQLTENPFEPIPEEDRRLVKQHLGEEAFVSDGFTYRYYEIEKKKTKVPDFDFSEVMFDSNLPIEQLKITNMYNK</sequence>
<evidence type="ECO:0000313" key="1">
    <source>
        <dbReference type="EMBL" id="NOU74269.1"/>
    </source>
</evidence>
<organism evidence="1 2">
    <name type="scientific">Paenibacillus phytorum</name>
    <dbReference type="NCBI Taxonomy" id="2654977"/>
    <lineage>
        <taxon>Bacteria</taxon>
        <taxon>Bacillati</taxon>
        <taxon>Bacillota</taxon>
        <taxon>Bacilli</taxon>
        <taxon>Bacillales</taxon>
        <taxon>Paenibacillaceae</taxon>
        <taxon>Paenibacillus</taxon>
    </lineage>
</organism>
<dbReference type="EMBL" id="WHOA01000162">
    <property type="protein sequence ID" value="NOU74269.1"/>
    <property type="molecule type" value="Genomic_DNA"/>
</dbReference>
<dbReference type="Proteomes" id="UP000616779">
    <property type="component" value="Unassembled WGS sequence"/>
</dbReference>
<protein>
    <recommendedName>
        <fullName evidence="3">DUF4238 domain-containing protein</fullName>
    </recommendedName>
</protein>
<keyword evidence="2" id="KW-1185">Reference proteome</keyword>
<reference evidence="1 2" key="1">
    <citation type="submission" date="2019-10" db="EMBL/GenBank/DDBJ databases">
        <title>Description of Paenibacillus terrestris sp. nov.</title>
        <authorList>
            <person name="Carlier A."/>
            <person name="Qi S."/>
        </authorList>
    </citation>
    <scope>NUCLEOTIDE SEQUENCE [LARGE SCALE GENOMIC DNA]</scope>
    <source>
        <strain evidence="1 2">LMG 31458</strain>
    </source>
</reference>
<comment type="caution">
    <text evidence="1">The sequence shown here is derived from an EMBL/GenBank/DDBJ whole genome shotgun (WGS) entry which is preliminary data.</text>
</comment>